<dbReference type="InterPro" id="IPR016181">
    <property type="entry name" value="Acyl_CoA_acyltransferase"/>
</dbReference>
<dbReference type="InterPro" id="IPR038740">
    <property type="entry name" value="BioF2-like_GNAT_dom"/>
</dbReference>
<feature type="region of interest" description="Disordered" evidence="1">
    <location>
        <begin position="310"/>
        <end position="338"/>
    </location>
</feature>
<feature type="domain" description="BioF2-like acetyltransferase" evidence="2">
    <location>
        <begin position="179"/>
        <end position="308"/>
    </location>
</feature>
<accession>A0ABU4VLW0</accession>
<keyword evidence="3" id="KW-0012">Acyltransferase</keyword>
<dbReference type="SUPFAM" id="SSF55729">
    <property type="entry name" value="Acyl-CoA N-acyltransferases (Nat)"/>
    <property type="match status" value="1"/>
</dbReference>
<feature type="compositionally biased region" description="Pro residues" evidence="1">
    <location>
        <begin position="1"/>
        <end position="11"/>
    </location>
</feature>
<sequence length="367" mass="38461">MDLAPPLPSPPAAGGGTTRTPDLPPALLGHEPDGAWRCVFNRAAFHRLNLGPGDRLLQLDEHHEGRPVGSLSGVLATRDGVAVLTSGHSAPFGGLDLVRTRETPERIDALVAGTLSQARDAGAAVVRVRCRPEAHGPNDGAAVHALLRHGLRIEASDLTFVIGLDDRGAAGYRDDLKRPARRALRHLEEDGAWSAEWLAPDDDAGWRAAHALLAANRAAKGRRLALDAPYVLAARDALGPAVVRMLVLRHAGAPVAAALAYAATAGGWYVVAWGDHGHELPRSPMNLLALRVVEAAAAAGGRFVDLGVSSVPGSGRSREDPSMPTATRTVPAGDADSPMVDPGLAQFKTSIGARPWLRLTLAGTTER</sequence>
<organism evidence="3 4">
    <name type="scientific">Patulibacter brassicae</name>
    <dbReference type="NCBI Taxonomy" id="1705717"/>
    <lineage>
        <taxon>Bacteria</taxon>
        <taxon>Bacillati</taxon>
        <taxon>Actinomycetota</taxon>
        <taxon>Thermoleophilia</taxon>
        <taxon>Solirubrobacterales</taxon>
        <taxon>Patulibacteraceae</taxon>
        <taxon>Patulibacter</taxon>
    </lineage>
</organism>
<evidence type="ECO:0000313" key="3">
    <source>
        <dbReference type="EMBL" id="MDX8152818.1"/>
    </source>
</evidence>
<dbReference type="Pfam" id="PF13480">
    <property type="entry name" value="Acetyltransf_6"/>
    <property type="match status" value="1"/>
</dbReference>
<dbReference type="RefSeq" id="WP_319954974.1">
    <property type="nucleotide sequence ID" value="NZ_JAXAVX010000008.1"/>
</dbReference>
<dbReference type="EMBL" id="JAXAVX010000008">
    <property type="protein sequence ID" value="MDX8152818.1"/>
    <property type="molecule type" value="Genomic_DNA"/>
</dbReference>
<dbReference type="Gene3D" id="3.40.630.30">
    <property type="match status" value="1"/>
</dbReference>
<dbReference type="EC" id="2.3.1.-" evidence="3"/>
<evidence type="ECO:0000256" key="1">
    <source>
        <dbReference type="SAM" id="MobiDB-lite"/>
    </source>
</evidence>
<evidence type="ECO:0000259" key="2">
    <source>
        <dbReference type="Pfam" id="PF13480"/>
    </source>
</evidence>
<dbReference type="GO" id="GO:0016746">
    <property type="term" value="F:acyltransferase activity"/>
    <property type="evidence" value="ECO:0007669"/>
    <property type="project" value="UniProtKB-KW"/>
</dbReference>
<protein>
    <submittedName>
        <fullName evidence="3">GNAT family N-acetyltransferase</fullName>
        <ecNumber evidence="3">2.3.1.-</ecNumber>
    </submittedName>
</protein>
<feature type="region of interest" description="Disordered" evidence="1">
    <location>
        <begin position="1"/>
        <end position="24"/>
    </location>
</feature>
<gene>
    <name evidence="3" type="ORF">SK069_14550</name>
</gene>
<keyword evidence="4" id="KW-1185">Reference proteome</keyword>
<comment type="caution">
    <text evidence="3">The sequence shown here is derived from an EMBL/GenBank/DDBJ whole genome shotgun (WGS) entry which is preliminary data.</text>
</comment>
<name>A0ABU4VLW0_9ACTN</name>
<dbReference type="Proteomes" id="UP001277761">
    <property type="component" value="Unassembled WGS sequence"/>
</dbReference>
<keyword evidence="3" id="KW-0808">Transferase</keyword>
<proteinExistence type="predicted"/>
<evidence type="ECO:0000313" key="4">
    <source>
        <dbReference type="Proteomes" id="UP001277761"/>
    </source>
</evidence>
<reference evidence="3 4" key="1">
    <citation type="submission" date="2023-11" db="EMBL/GenBank/DDBJ databases">
        <authorList>
            <person name="Xu M."/>
            <person name="Jiang T."/>
        </authorList>
    </citation>
    <scope>NUCLEOTIDE SEQUENCE [LARGE SCALE GENOMIC DNA]</scope>
    <source>
        <strain evidence="3 4">SD</strain>
    </source>
</reference>